<evidence type="ECO:0000313" key="2">
    <source>
        <dbReference type="EMBL" id="TFY51669.1"/>
    </source>
</evidence>
<accession>A0A4Y9XT04</accession>
<dbReference type="EMBL" id="SEOQ01001463">
    <property type="protein sequence ID" value="TFY51669.1"/>
    <property type="molecule type" value="Genomic_DNA"/>
</dbReference>
<evidence type="ECO:0000313" key="3">
    <source>
        <dbReference type="Proteomes" id="UP000298327"/>
    </source>
</evidence>
<comment type="caution">
    <text evidence="2">The sequence shown here is derived from an EMBL/GenBank/DDBJ whole genome shotgun (WGS) entry which is preliminary data.</text>
</comment>
<sequence length="574" mass="63581">MCMGQIYHLSLSADNWAPVGALLEVMQQISMPQLEHLDVQSRNTTFPSIEDYPPGAWTMLTQPLALCDSASSPALKSLSLLGTNVDWSACTMNKLERLELGFIDDEFKPNVSELLDLLDSNMNTLKVVSLYGIFVVLLAWDDESDAEELVEGVGEQCLCILQPDRDPHRQIADPAFEGQHLQDDHENASGGDGTSDYADVSDGGSISGDNYSSSADDGPNDSDAYEEDDLDIIDNHYSSTSSEHEENVIDEVDPPAKASSNFSDSGYGSNHAILLSGAETEEEAPGPAQSGAEEVTQSDEDSEDDDEQLVDPHQAEEEEEENEEGLADIDADVEDFRVVDLPEVEELRLGFWHAQELIYILKHIRAPSLKRLHLCNLQNLIGNHGEEVDPQFINIALRELMWGDDHSLPLGQLEELTLRGIHYNSRQSLAQMLIDECVALKKLAVEDSHPAFYGPFDNYTGPGSLIGAPHAPLEHMRIRTTALTPVIEDLIMCAKKMRVAGKQQIRIRTLVIEYEYLNEYQQSHSLDTYRAMLEESGVADSIVLREVEPVASLPLSVPMHEKLEGWVDEFGTGF</sequence>
<feature type="compositionally biased region" description="Polar residues" evidence="1">
    <location>
        <begin position="258"/>
        <end position="268"/>
    </location>
</feature>
<keyword evidence="3" id="KW-1185">Reference proteome</keyword>
<reference evidence="2 3" key="1">
    <citation type="submission" date="2019-02" db="EMBL/GenBank/DDBJ databases">
        <title>Genome sequencing of the rare red list fungi Dentipellis fragilis.</title>
        <authorList>
            <person name="Buettner E."/>
            <person name="Kellner H."/>
        </authorList>
    </citation>
    <scope>NUCLEOTIDE SEQUENCE [LARGE SCALE GENOMIC DNA]</scope>
    <source>
        <strain evidence="2 3">DSM 105465</strain>
    </source>
</reference>
<dbReference type="Proteomes" id="UP000298327">
    <property type="component" value="Unassembled WGS sequence"/>
</dbReference>
<protein>
    <submittedName>
        <fullName evidence="2">Uncharacterized protein</fullName>
    </submittedName>
</protein>
<feature type="compositionally biased region" description="Acidic residues" evidence="1">
    <location>
        <begin position="296"/>
        <end position="309"/>
    </location>
</feature>
<feature type="compositionally biased region" description="Acidic residues" evidence="1">
    <location>
        <begin position="316"/>
        <end position="330"/>
    </location>
</feature>
<organism evidence="2 3">
    <name type="scientific">Dentipellis fragilis</name>
    <dbReference type="NCBI Taxonomy" id="205917"/>
    <lineage>
        <taxon>Eukaryota</taxon>
        <taxon>Fungi</taxon>
        <taxon>Dikarya</taxon>
        <taxon>Basidiomycota</taxon>
        <taxon>Agaricomycotina</taxon>
        <taxon>Agaricomycetes</taxon>
        <taxon>Russulales</taxon>
        <taxon>Hericiaceae</taxon>
        <taxon>Dentipellis</taxon>
    </lineage>
</organism>
<feature type="region of interest" description="Disordered" evidence="1">
    <location>
        <begin position="181"/>
        <end position="226"/>
    </location>
</feature>
<dbReference type="AlphaFoldDB" id="A0A4Y9XT04"/>
<gene>
    <name evidence="2" type="ORF">EVG20_g10894</name>
</gene>
<proteinExistence type="predicted"/>
<feature type="region of interest" description="Disordered" evidence="1">
    <location>
        <begin position="238"/>
        <end position="330"/>
    </location>
</feature>
<name>A0A4Y9XT04_9AGAM</name>
<evidence type="ECO:0000256" key="1">
    <source>
        <dbReference type="SAM" id="MobiDB-lite"/>
    </source>
</evidence>